<dbReference type="PANTHER" id="PTHR45444">
    <property type="entry name" value="XANTHINE DEHYDROGENASE"/>
    <property type="match status" value="1"/>
</dbReference>
<dbReference type="InParanoid" id="A0A1X7T3U4"/>
<dbReference type="GO" id="GO:0005506">
    <property type="term" value="F:iron ion binding"/>
    <property type="evidence" value="ECO:0007669"/>
    <property type="project" value="InterPro"/>
</dbReference>
<reference evidence="1" key="1">
    <citation type="submission" date="2017-05" db="UniProtKB">
        <authorList>
            <consortium name="EnsemblMetazoa"/>
        </authorList>
    </citation>
    <scope>IDENTIFICATION</scope>
</reference>
<dbReference type="EnsemblMetazoa" id="Aqu2.1.08913_001">
    <property type="protein sequence ID" value="Aqu2.1.08913_001"/>
    <property type="gene ID" value="Aqu2.1.08913"/>
</dbReference>
<protein>
    <recommendedName>
        <fullName evidence="2">2Fe-2S ferredoxin-type domain-containing protein</fullName>
    </recommendedName>
</protein>
<dbReference type="InterPro" id="IPR036010">
    <property type="entry name" value="2Fe-2S_ferredoxin-like_sf"/>
</dbReference>
<dbReference type="AlphaFoldDB" id="A0A1X7T3U4"/>
<name>A0A1X7T3U4_AMPQE</name>
<dbReference type="eggNOG" id="KOG0430">
    <property type="taxonomic scope" value="Eukaryota"/>
</dbReference>
<organism evidence="1">
    <name type="scientific">Amphimedon queenslandica</name>
    <name type="common">Sponge</name>
    <dbReference type="NCBI Taxonomy" id="400682"/>
    <lineage>
        <taxon>Eukaryota</taxon>
        <taxon>Metazoa</taxon>
        <taxon>Porifera</taxon>
        <taxon>Demospongiae</taxon>
        <taxon>Heteroscleromorpha</taxon>
        <taxon>Haplosclerida</taxon>
        <taxon>Niphatidae</taxon>
        <taxon>Amphimedon</taxon>
    </lineage>
</organism>
<dbReference type="GO" id="GO:0051536">
    <property type="term" value="F:iron-sulfur cluster binding"/>
    <property type="evidence" value="ECO:0007669"/>
    <property type="project" value="InterPro"/>
</dbReference>
<evidence type="ECO:0008006" key="2">
    <source>
        <dbReference type="Google" id="ProtNLM"/>
    </source>
</evidence>
<dbReference type="OrthoDB" id="8300278at2759"/>
<dbReference type="PANTHER" id="PTHR45444:SF3">
    <property type="entry name" value="XANTHINE DEHYDROGENASE"/>
    <property type="match status" value="1"/>
</dbReference>
<sequence length="51" mass="5185">MCGEGGCGCCVVSLTKTDLLTKKQVTIAINSCLCPLYSINGCSVTTVEGIG</sequence>
<dbReference type="InterPro" id="IPR016208">
    <property type="entry name" value="Ald_Oxase/xanthine_DH-like"/>
</dbReference>
<evidence type="ECO:0000313" key="1">
    <source>
        <dbReference type="EnsemblMetazoa" id="Aqu2.1.08913_001"/>
    </source>
</evidence>
<dbReference type="GO" id="GO:0016491">
    <property type="term" value="F:oxidoreductase activity"/>
    <property type="evidence" value="ECO:0007669"/>
    <property type="project" value="InterPro"/>
</dbReference>
<accession>A0A1X7T3U4</accession>
<dbReference type="InterPro" id="IPR012675">
    <property type="entry name" value="Beta-grasp_dom_sf"/>
</dbReference>
<proteinExistence type="predicted"/>
<dbReference type="SUPFAM" id="SSF54292">
    <property type="entry name" value="2Fe-2S ferredoxin-like"/>
    <property type="match status" value="1"/>
</dbReference>
<dbReference type="Gene3D" id="3.10.20.30">
    <property type="match status" value="1"/>
</dbReference>